<organism evidence="3 4">
    <name type="scientific">Sphingomonas brevis</name>
    <dbReference type="NCBI Taxonomy" id="2908206"/>
    <lineage>
        <taxon>Bacteria</taxon>
        <taxon>Pseudomonadati</taxon>
        <taxon>Pseudomonadota</taxon>
        <taxon>Alphaproteobacteria</taxon>
        <taxon>Sphingomonadales</taxon>
        <taxon>Sphingomonadaceae</taxon>
        <taxon>Sphingomonas</taxon>
    </lineage>
</organism>
<dbReference type="EMBL" id="JAMGBB010000001">
    <property type="protein sequence ID" value="MCL6740726.1"/>
    <property type="molecule type" value="Genomic_DNA"/>
</dbReference>
<dbReference type="InterPro" id="IPR011990">
    <property type="entry name" value="TPR-like_helical_dom_sf"/>
</dbReference>
<comment type="caution">
    <text evidence="3">The sequence shown here is derived from an EMBL/GenBank/DDBJ whole genome shotgun (WGS) entry which is preliminary data.</text>
</comment>
<gene>
    <name evidence="3" type="ORF">LZ518_06215</name>
</gene>
<dbReference type="SUPFAM" id="SSF48452">
    <property type="entry name" value="TPR-like"/>
    <property type="match status" value="1"/>
</dbReference>
<name>A0ABT0S8I7_9SPHN</name>
<evidence type="ECO:0000313" key="3">
    <source>
        <dbReference type="EMBL" id="MCL6740726.1"/>
    </source>
</evidence>
<keyword evidence="1" id="KW-0812">Transmembrane</keyword>
<dbReference type="InterPro" id="IPR035897">
    <property type="entry name" value="Toll_tir_struct_dom_sf"/>
</dbReference>
<evidence type="ECO:0000259" key="2">
    <source>
        <dbReference type="PROSITE" id="PS50104"/>
    </source>
</evidence>
<evidence type="ECO:0000313" key="4">
    <source>
        <dbReference type="Proteomes" id="UP001165383"/>
    </source>
</evidence>
<reference evidence="3" key="1">
    <citation type="submission" date="2022-05" db="EMBL/GenBank/DDBJ databases">
        <authorList>
            <person name="Jo J.-H."/>
            <person name="Im W.-T."/>
        </authorList>
    </citation>
    <scope>NUCLEOTIDE SEQUENCE</scope>
    <source>
        <strain evidence="3">RB56-2</strain>
    </source>
</reference>
<dbReference type="Gene3D" id="1.25.40.10">
    <property type="entry name" value="Tetratricopeptide repeat domain"/>
    <property type="match status" value="1"/>
</dbReference>
<protein>
    <submittedName>
        <fullName evidence="3">TIR domain-containing protein</fullName>
    </submittedName>
</protein>
<dbReference type="InterPro" id="IPR000157">
    <property type="entry name" value="TIR_dom"/>
</dbReference>
<feature type="transmembrane region" description="Helical" evidence="1">
    <location>
        <begin position="170"/>
        <end position="190"/>
    </location>
</feature>
<dbReference type="SUPFAM" id="SSF52200">
    <property type="entry name" value="Toll/Interleukin receptor TIR domain"/>
    <property type="match status" value="1"/>
</dbReference>
<accession>A0ABT0S8I7</accession>
<dbReference type="Gene3D" id="3.40.50.10140">
    <property type="entry name" value="Toll/interleukin-1 receptor homology (TIR) domain"/>
    <property type="match status" value="1"/>
</dbReference>
<dbReference type="Proteomes" id="UP001165383">
    <property type="component" value="Unassembled WGS sequence"/>
</dbReference>
<dbReference type="PROSITE" id="PS50104">
    <property type="entry name" value="TIR"/>
    <property type="match status" value="1"/>
</dbReference>
<proteinExistence type="predicted"/>
<evidence type="ECO:0000256" key="1">
    <source>
        <dbReference type="SAM" id="Phobius"/>
    </source>
</evidence>
<sequence>MNEPQALDSEDRELSRPVFVSYATADRKEALSVCKGLERRGTPCWISTRDVAPGENYQEAIVHALRDARAMVLVFSEAANNSDEIKKELSLASRYHIPVMALRIEDVEPHDAFAYELSTRQWIDAFTSWDKSIDSLVQHIGKVSHAPSGNGSVEHATSHRRAKSKSNRTLMAAAAAALLLAIVAGAWWAFRPASVAAHSMVVRLTGFSSLSPDLPKGMPDAIRDEIIAAFNDDGVVGVSTASAPPPGNAPAYALSGTVRHDGDKIKVNVRLTDERSATTLWSNIFSYDSDDAARIPRHVAVDAGNMTRCGLFAASTYPKALPNPVLTDYLSYCHNAGYVQYEPGKALDLATKVVAAVPDFSWGWSAVAVAADMNGYDNPTGPRYAAFEKQASEAADKAIELDKTNSEALLIKAWQTKAGDFVTREKWFQAALAARPLACGCEHHSYGNMLLAVGRTAAAADEYRRSTDVLALDSNSQLNLAEALLLQGKTDQAKSHIESGIELSSEPGVKENIDTLAAAITGDYAAALTALQSPKLDLPGPMKAALRTGFQAMVSGNSANKAQAVQTLMALPPDMKRRRVTTLLGALGAKREALQLVGENLRLGRTDAASWLFMPSMGGAIRDPEFPAFATKYGLMTYWKTTHTKPDLCSARDAPSFCQLI</sequence>
<keyword evidence="1" id="KW-0472">Membrane</keyword>
<dbReference type="Pfam" id="PF13676">
    <property type="entry name" value="TIR_2"/>
    <property type="match status" value="1"/>
</dbReference>
<keyword evidence="1" id="KW-1133">Transmembrane helix</keyword>
<feature type="domain" description="TIR" evidence="2">
    <location>
        <begin position="14"/>
        <end position="140"/>
    </location>
</feature>
<keyword evidence="4" id="KW-1185">Reference proteome</keyword>
<dbReference type="RefSeq" id="WP_249915146.1">
    <property type="nucleotide sequence ID" value="NZ_JAMGBB010000001.1"/>
</dbReference>